<evidence type="ECO:0000313" key="7">
    <source>
        <dbReference type="EMBL" id="ESN97758.1"/>
    </source>
</evidence>
<evidence type="ECO:0000256" key="4">
    <source>
        <dbReference type="ARBA" id="ARBA00022690"/>
    </source>
</evidence>
<evidence type="ECO:0000256" key="3">
    <source>
        <dbReference type="ARBA" id="ARBA00022525"/>
    </source>
</evidence>
<dbReference type="AlphaFoldDB" id="T1FCB7"/>
<dbReference type="EnsemblMetazoa" id="HelroT177820">
    <property type="protein sequence ID" value="HelroP177820"/>
    <property type="gene ID" value="HelroG177820"/>
</dbReference>
<name>T1FCB7_HELRO</name>
<dbReference type="InterPro" id="IPR011061">
    <property type="entry name" value="Hirudin/antistatin"/>
</dbReference>
<evidence type="ECO:0000313" key="8">
    <source>
        <dbReference type="EnsemblMetazoa" id="HelroP177820"/>
    </source>
</evidence>
<proteinExistence type="inferred from homology"/>
<dbReference type="Gene3D" id="2.10.22.10">
    <property type="entry name" value="Antistasin, domain 1"/>
    <property type="match status" value="1"/>
</dbReference>
<dbReference type="EMBL" id="KB097304">
    <property type="protein sequence ID" value="ESN97758.1"/>
    <property type="molecule type" value="Genomic_DNA"/>
</dbReference>
<keyword evidence="5" id="KW-0722">Serine protease inhibitor</keyword>
<dbReference type="KEGG" id="hro:HELRODRAFT_177820"/>
<evidence type="ECO:0000259" key="6">
    <source>
        <dbReference type="PROSITE" id="PS51252"/>
    </source>
</evidence>
<dbReference type="InParanoid" id="T1FCB7"/>
<keyword evidence="4" id="KW-0646">Protease inhibitor</keyword>
<dbReference type="Pfam" id="PF02822">
    <property type="entry name" value="Antistasin"/>
    <property type="match status" value="1"/>
</dbReference>
<evidence type="ECO:0000256" key="2">
    <source>
        <dbReference type="ARBA" id="ARBA00008768"/>
    </source>
</evidence>
<dbReference type="RefSeq" id="XP_009024214.1">
    <property type="nucleotide sequence ID" value="XM_009025966.1"/>
</dbReference>
<dbReference type="GO" id="GO:0005576">
    <property type="term" value="C:extracellular region"/>
    <property type="evidence" value="ECO:0007669"/>
    <property type="project" value="UniProtKB-SubCell"/>
</dbReference>
<protein>
    <recommendedName>
        <fullName evidence="6">Antistasin-like domain-containing protein</fullName>
    </recommendedName>
</protein>
<keyword evidence="3" id="KW-0964">Secreted</keyword>
<gene>
    <name evidence="8" type="primary">20206466</name>
    <name evidence="7" type="ORF">HELRODRAFT_177820</name>
</gene>
<keyword evidence="9" id="KW-1185">Reference proteome</keyword>
<dbReference type="CTD" id="20206466"/>
<dbReference type="Proteomes" id="UP000015101">
    <property type="component" value="Unassembled WGS sequence"/>
</dbReference>
<dbReference type="GO" id="GO:0004867">
    <property type="term" value="F:serine-type endopeptidase inhibitor activity"/>
    <property type="evidence" value="ECO:0007669"/>
    <property type="project" value="UniProtKB-KW"/>
</dbReference>
<dbReference type="PROSITE" id="PS51252">
    <property type="entry name" value="ANTISTASIN"/>
    <property type="match status" value="1"/>
</dbReference>
<comment type="subcellular location">
    <subcellularLocation>
        <location evidence="1">Secreted</location>
    </subcellularLocation>
</comment>
<reference evidence="8" key="3">
    <citation type="submission" date="2015-06" db="UniProtKB">
        <authorList>
            <consortium name="EnsemblMetazoa"/>
        </authorList>
    </citation>
    <scope>IDENTIFICATION</scope>
</reference>
<dbReference type="HOGENOM" id="CLU_1961980_0_0_1"/>
<evidence type="ECO:0000313" key="9">
    <source>
        <dbReference type="Proteomes" id="UP000015101"/>
    </source>
</evidence>
<accession>T1FCB7</accession>
<dbReference type="GeneID" id="20206466"/>
<sequence length="128" mass="14445">MWKPGQNRSKIGTESTKIGCQSKFGHISKPCKPRDCHGICPGAYQRDADGCEICECTSCEDLSQLRKRIWNQKLQPMNAFNDSFQTTETSLPLTGNINPENFLMFVRMARGELQKPFLSKVINLFAKG</sequence>
<reference evidence="7 9" key="2">
    <citation type="journal article" date="2013" name="Nature">
        <title>Insights into bilaterian evolution from three spiralian genomes.</title>
        <authorList>
            <person name="Simakov O."/>
            <person name="Marletaz F."/>
            <person name="Cho S.J."/>
            <person name="Edsinger-Gonzales E."/>
            <person name="Havlak P."/>
            <person name="Hellsten U."/>
            <person name="Kuo D.H."/>
            <person name="Larsson T."/>
            <person name="Lv J."/>
            <person name="Arendt D."/>
            <person name="Savage R."/>
            <person name="Osoegawa K."/>
            <person name="de Jong P."/>
            <person name="Grimwood J."/>
            <person name="Chapman J.A."/>
            <person name="Shapiro H."/>
            <person name="Aerts A."/>
            <person name="Otillar R.P."/>
            <person name="Terry A.Y."/>
            <person name="Boore J.L."/>
            <person name="Grigoriev I.V."/>
            <person name="Lindberg D.R."/>
            <person name="Seaver E.C."/>
            <person name="Weisblat D.A."/>
            <person name="Putnam N.H."/>
            <person name="Rokhsar D.S."/>
        </authorList>
    </citation>
    <scope>NUCLEOTIDE SEQUENCE</scope>
</reference>
<dbReference type="InterPro" id="IPR004094">
    <property type="entry name" value="Antistasin-like"/>
</dbReference>
<organism evidence="8 9">
    <name type="scientific">Helobdella robusta</name>
    <name type="common">Californian leech</name>
    <dbReference type="NCBI Taxonomy" id="6412"/>
    <lineage>
        <taxon>Eukaryota</taxon>
        <taxon>Metazoa</taxon>
        <taxon>Spiralia</taxon>
        <taxon>Lophotrochozoa</taxon>
        <taxon>Annelida</taxon>
        <taxon>Clitellata</taxon>
        <taxon>Hirudinea</taxon>
        <taxon>Rhynchobdellida</taxon>
        <taxon>Glossiphoniidae</taxon>
        <taxon>Helobdella</taxon>
    </lineage>
</organism>
<comment type="similarity">
    <text evidence="2">Belongs to the protease inhibitor I15 (antistasin) family.</text>
</comment>
<feature type="domain" description="Antistasin-like" evidence="6">
    <location>
        <begin position="31"/>
        <end position="56"/>
    </location>
</feature>
<dbReference type="EMBL" id="AMQM01006197">
    <property type="status" value="NOT_ANNOTATED_CDS"/>
    <property type="molecule type" value="Genomic_DNA"/>
</dbReference>
<evidence type="ECO:0000256" key="1">
    <source>
        <dbReference type="ARBA" id="ARBA00004613"/>
    </source>
</evidence>
<dbReference type="SUPFAM" id="SSF57262">
    <property type="entry name" value="Leech antihemostatic proteins"/>
    <property type="match status" value="1"/>
</dbReference>
<evidence type="ECO:0000256" key="5">
    <source>
        <dbReference type="ARBA" id="ARBA00022900"/>
    </source>
</evidence>
<reference evidence="9" key="1">
    <citation type="submission" date="2012-12" db="EMBL/GenBank/DDBJ databases">
        <authorList>
            <person name="Hellsten U."/>
            <person name="Grimwood J."/>
            <person name="Chapman J.A."/>
            <person name="Shapiro H."/>
            <person name="Aerts A."/>
            <person name="Otillar R.P."/>
            <person name="Terry A.Y."/>
            <person name="Boore J.L."/>
            <person name="Simakov O."/>
            <person name="Marletaz F."/>
            <person name="Cho S.-J."/>
            <person name="Edsinger-Gonzales E."/>
            <person name="Havlak P."/>
            <person name="Kuo D.-H."/>
            <person name="Larsson T."/>
            <person name="Lv J."/>
            <person name="Arendt D."/>
            <person name="Savage R."/>
            <person name="Osoegawa K."/>
            <person name="de Jong P."/>
            <person name="Lindberg D.R."/>
            <person name="Seaver E.C."/>
            <person name="Weisblat D.A."/>
            <person name="Putnam N.H."/>
            <person name="Grigoriev I.V."/>
            <person name="Rokhsar D.S."/>
        </authorList>
    </citation>
    <scope>NUCLEOTIDE SEQUENCE</scope>
</reference>